<feature type="transmembrane region" description="Helical" evidence="8">
    <location>
        <begin position="308"/>
        <end position="326"/>
    </location>
</feature>
<dbReference type="PANTHER" id="PTHR34975:SF2">
    <property type="entry name" value="SPORE GERMINATION PROTEIN A2"/>
    <property type="match status" value="1"/>
</dbReference>
<comment type="caution">
    <text evidence="9">The sequence shown here is derived from an EMBL/GenBank/DDBJ whole genome shotgun (WGS) entry which is preliminary data.</text>
</comment>
<gene>
    <name evidence="9" type="primary">yndE</name>
    <name evidence="9" type="ORF">MM817_00758</name>
</gene>
<keyword evidence="3" id="KW-0813">Transport</keyword>
<evidence type="ECO:0000256" key="5">
    <source>
        <dbReference type="ARBA" id="ARBA00022692"/>
    </source>
</evidence>
<evidence type="ECO:0000256" key="2">
    <source>
        <dbReference type="ARBA" id="ARBA00007998"/>
    </source>
</evidence>
<dbReference type="EMBL" id="JALBUF010000001">
    <property type="protein sequence ID" value="MCI0182498.1"/>
    <property type="molecule type" value="Genomic_DNA"/>
</dbReference>
<protein>
    <submittedName>
        <fullName evidence="9">Spore germination protein YndE</fullName>
    </submittedName>
</protein>
<sequence length="399" mass="44601">MAKQLKEINIGRVGVIELTALLTIYTATDVFLSFPSRVAAEGKSMAWAIPLISGAIVLLAFFIVHMCFKRFPGENVLQVMTRLFSRYVTVPVALLFVLFFITQTALVMREFTETVVTTVLPATPTAVVTLSFLVVVIYYAHKGLEGLTRTAMIFSYLFLTGLAILLLLPLSWFNASLLLPFFGQGIMHTLWFGSINTSLFCNVLILSIMYPAIRNREQFKYIGVVSIILASLIFSIVLIVFIGTFAVAPLGRVPFPMYQLARVIYVGRFVQRLESIFVFLWVAAAVIKMGFGLWLAAYLYAQAFNMPVYRPLLAPLALLLYVLSFLPPDFPSVLAISAQVFEPYGWTISVALPVILALLAAGKDYFSHRGGKKKVDAKDEQAVKKGFGRFRFRRRALVR</sequence>
<evidence type="ECO:0000256" key="8">
    <source>
        <dbReference type="SAM" id="Phobius"/>
    </source>
</evidence>
<dbReference type="NCBIfam" id="TIGR00912">
    <property type="entry name" value="2A0309"/>
    <property type="match status" value="1"/>
</dbReference>
<dbReference type="InterPro" id="IPR004761">
    <property type="entry name" value="Spore_GerAB"/>
</dbReference>
<accession>A0A9X2AB25</accession>
<keyword evidence="10" id="KW-1185">Reference proteome</keyword>
<dbReference type="GO" id="GO:0009847">
    <property type="term" value="P:spore germination"/>
    <property type="evidence" value="ECO:0007669"/>
    <property type="project" value="InterPro"/>
</dbReference>
<dbReference type="Proteomes" id="UP001139263">
    <property type="component" value="Unassembled WGS sequence"/>
</dbReference>
<reference evidence="9" key="1">
    <citation type="submission" date="2022-03" db="EMBL/GenBank/DDBJ databases">
        <title>Draft Genome Sequence of Firmicute Strain S0AB, a Heterotrophic Iron/Sulfur-Oxidizing Extreme Acidophile.</title>
        <authorList>
            <person name="Vergara E."/>
            <person name="Pakostova E."/>
            <person name="Johnson D.B."/>
            <person name="Holmes D.S."/>
        </authorList>
    </citation>
    <scope>NUCLEOTIDE SEQUENCE</scope>
    <source>
        <strain evidence="9">S0AB</strain>
    </source>
</reference>
<feature type="transmembrane region" description="Helical" evidence="8">
    <location>
        <begin position="276"/>
        <end position="301"/>
    </location>
</feature>
<name>A0A9X2AB25_9BACL</name>
<feature type="transmembrane region" description="Helical" evidence="8">
    <location>
        <begin position="346"/>
        <end position="366"/>
    </location>
</feature>
<feature type="transmembrane region" description="Helical" evidence="8">
    <location>
        <begin position="119"/>
        <end position="139"/>
    </location>
</feature>
<feature type="transmembrane region" description="Helical" evidence="8">
    <location>
        <begin position="12"/>
        <end position="34"/>
    </location>
</feature>
<feature type="transmembrane region" description="Helical" evidence="8">
    <location>
        <begin position="46"/>
        <end position="68"/>
    </location>
</feature>
<feature type="transmembrane region" description="Helical" evidence="8">
    <location>
        <begin position="222"/>
        <end position="248"/>
    </location>
</feature>
<organism evidence="9 10">
    <name type="scientific">Sulfoacidibacillus ferrooxidans</name>
    <dbReference type="NCBI Taxonomy" id="2005001"/>
    <lineage>
        <taxon>Bacteria</taxon>
        <taxon>Bacillati</taxon>
        <taxon>Bacillota</taxon>
        <taxon>Bacilli</taxon>
        <taxon>Bacillales</taxon>
        <taxon>Alicyclobacillaceae</taxon>
        <taxon>Sulfoacidibacillus</taxon>
    </lineage>
</organism>
<evidence type="ECO:0000256" key="4">
    <source>
        <dbReference type="ARBA" id="ARBA00022544"/>
    </source>
</evidence>
<feature type="transmembrane region" description="Helical" evidence="8">
    <location>
        <begin position="88"/>
        <end position="107"/>
    </location>
</feature>
<evidence type="ECO:0000256" key="7">
    <source>
        <dbReference type="ARBA" id="ARBA00023136"/>
    </source>
</evidence>
<feature type="transmembrane region" description="Helical" evidence="8">
    <location>
        <begin position="151"/>
        <end position="170"/>
    </location>
</feature>
<evidence type="ECO:0000313" key="9">
    <source>
        <dbReference type="EMBL" id="MCI0182498.1"/>
    </source>
</evidence>
<evidence type="ECO:0000313" key="10">
    <source>
        <dbReference type="Proteomes" id="UP001139263"/>
    </source>
</evidence>
<comment type="similarity">
    <text evidence="2">Belongs to the amino acid-polyamine-organocation (APC) superfamily. Spore germination protein (SGP) (TC 2.A.3.9) family.</text>
</comment>
<keyword evidence="6 8" id="KW-1133">Transmembrane helix</keyword>
<dbReference type="GO" id="GO:0016020">
    <property type="term" value="C:membrane"/>
    <property type="evidence" value="ECO:0007669"/>
    <property type="project" value="UniProtKB-SubCell"/>
</dbReference>
<keyword evidence="5 8" id="KW-0812">Transmembrane</keyword>
<comment type="subcellular location">
    <subcellularLocation>
        <location evidence="1">Membrane</location>
        <topology evidence="1">Multi-pass membrane protein</topology>
    </subcellularLocation>
</comment>
<dbReference type="AlphaFoldDB" id="A0A9X2AB25"/>
<evidence type="ECO:0000256" key="3">
    <source>
        <dbReference type="ARBA" id="ARBA00022448"/>
    </source>
</evidence>
<dbReference type="RefSeq" id="WP_241712086.1">
    <property type="nucleotide sequence ID" value="NZ_JALBUF010000001.1"/>
</dbReference>
<evidence type="ECO:0000256" key="1">
    <source>
        <dbReference type="ARBA" id="ARBA00004141"/>
    </source>
</evidence>
<dbReference type="Pfam" id="PF03845">
    <property type="entry name" value="Spore_permease"/>
    <property type="match status" value="1"/>
</dbReference>
<dbReference type="PANTHER" id="PTHR34975">
    <property type="entry name" value="SPORE GERMINATION PROTEIN A2"/>
    <property type="match status" value="1"/>
</dbReference>
<keyword evidence="7 8" id="KW-0472">Membrane</keyword>
<evidence type="ECO:0000256" key="6">
    <source>
        <dbReference type="ARBA" id="ARBA00022989"/>
    </source>
</evidence>
<proteinExistence type="inferred from homology"/>
<feature type="transmembrane region" description="Helical" evidence="8">
    <location>
        <begin position="190"/>
        <end position="210"/>
    </location>
</feature>
<keyword evidence="4" id="KW-0309">Germination</keyword>